<evidence type="ECO:0000256" key="2">
    <source>
        <dbReference type="ARBA" id="ARBA00022714"/>
    </source>
</evidence>
<dbReference type="InterPro" id="IPR028431">
    <property type="entry name" value="NADP_DH_HndA-like"/>
</dbReference>
<dbReference type="InterPro" id="IPR041921">
    <property type="entry name" value="NuoE_N"/>
</dbReference>
<keyword evidence="3 7" id="KW-0479">Metal-binding</keyword>
<feature type="binding site" evidence="7">
    <location>
        <position position="87"/>
    </location>
    <ligand>
        <name>[2Fe-2S] cluster</name>
        <dbReference type="ChEBI" id="CHEBI:190135"/>
    </ligand>
</feature>
<dbReference type="SUPFAM" id="SSF52833">
    <property type="entry name" value="Thioredoxin-like"/>
    <property type="match status" value="1"/>
</dbReference>
<accession>A0A532V7V0</accession>
<comment type="cofactor">
    <cofactor evidence="6">
        <name>[2Fe-2S] cluster</name>
        <dbReference type="ChEBI" id="CHEBI:190135"/>
    </cofactor>
</comment>
<dbReference type="InterPro" id="IPR002023">
    <property type="entry name" value="NuoE-like"/>
</dbReference>
<dbReference type="Pfam" id="PF01257">
    <property type="entry name" value="2Fe-2S_thioredx"/>
    <property type="match status" value="1"/>
</dbReference>
<evidence type="ECO:0000256" key="3">
    <source>
        <dbReference type="ARBA" id="ARBA00022723"/>
    </source>
</evidence>
<dbReference type="GO" id="GO:0051537">
    <property type="term" value="F:2 iron, 2 sulfur cluster binding"/>
    <property type="evidence" value="ECO:0007669"/>
    <property type="project" value="UniProtKB-KW"/>
</dbReference>
<feature type="binding site" evidence="7">
    <location>
        <position position="123"/>
    </location>
    <ligand>
        <name>[2Fe-2S] cluster</name>
        <dbReference type="ChEBI" id="CHEBI:190135"/>
    </ligand>
</feature>
<comment type="caution">
    <text evidence="8">The sequence shown here is derived from an EMBL/GenBank/DDBJ whole genome shotgun (WGS) entry which is preliminary data.</text>
</comment>
<dbReference type="Gene3D" id="3.40.30.10">
    <property type="entry name" value="Glutaredoxin"/>
    <property type="match status" value="1"/>
</dbReference>
<comment type="cofactor">
    <cofactor evidence="7">
        <name>[2Fe-2S] cluster</name>
        <dbReference type="ChEBI" id="CHEBI:190135"/>
    </cofactor>
    <text evidence="7">Binds 1 [2Fe-2S] cluster.</text>
</comment>
<dbReference type="Proteomes" id="UP000317778">
    <property type="component" value="Unassembled WGS sequence"/>
</dbReference>
<evidence type="ECO:0000256" key="4">
    <source>
        <dbReference type="ARBA" id="ARBA00023004"/>
    </source>
</evidence>
<dbReference type="GO" id="GO:0046872">
    <property type="term" value="F:metal ion binding"/>
    <property type="evidence" value="ECO:0007669"/>
    <property type="project" value="UniProtKB-KW"/>
</dbReference>
<dbReference type="GO" id="GO:0016491">
    <property type="term" value="F:oxidoreductase activity"/>
    <property type="evidence" value="ECO:0007669"/>
    <property type="project" value="InterPro"/>
</dbReference>
<feature type="binding site" evidence="7">
    <location>
        <position position="127"/>
    </location>
    <ligand>
        <name>[2Fe-2S] cluster</name>
        <dbReference type="ChEBI" id="CHEBI:190135"/>
    </ligand>
</feature>
<dbReference type="EMBL" id="NJBO01000005">
    <property type="protein sequence ID" value="TKJ43270.1"/>
    <property type="molecule type" value="Genomic_DNA"/>
</dbReference>
<dbReference type="PANTHER" id="PTHR43342:SF2">
    <property type="entry name" value="POTENTIAL NAD-REDUCING HYDROGENASE SUBUNIT"/>
    <property type="match status" value="1"/>
</dbReference>
<name>A0A532V7V0_UNCT6</name>
<keyword evidence="5 7" id="KW-0411">Iron-sulfur</keyword>
<reference evidence="8 9" key="1">
    <citation type="submission" date="2017-06" db="EMBL/GenBank/DDBJ databases">
        <title>Novel microbial phyla capable of carbon fixation and sulfur reduction in deep-sea sediments.</title>
        <authorList>
            <person name="Huang J."/>
            <person name="Baker B."/>
            <person name="Wang Y."/>
        </authorList>
    </citation>
    <scope>NUCLEOTIDE SEQUENCE [LARGE SCALE GENOMIC DNA]</scope>
    <source>
        <strain evidence="8">B3_TA06</strain>
    </source>
</reference>
<feature type="binding site" evidence="7">
    <location>
        <position position="82"/>
    </location>
    <ligand>
        <name>[2Fe-2S] cluster</name>
        <dbReference type="ChEBI" id="CHEBI:190135"/>
    </ligand>
</feature>
<keyword evidence="4 7" id="KW-0408">Iron</keyword>
<dbReference type="InterPro" id="IPR042128">
    <property type="entry name" value="NuoE_dom"/>
</dbReference>
<dbReference type="AlphaFoldDB" id="A0A532V7V0"/>
<dbReference type="PIRSF" id="PIRSF000216">
    <property type="entry name" value="NADH_DH_24kDa"/>
    <property type="match status" value="1"/>
</dbReference>
<evidence type="ECO:0000256" key="6">
    <source>
        <dbReference type="ARBA" id="ARBA00034078"/>
    </source>
</evidence>
<evidence type="ECO:0000256" key="5">
    <source>
        <dbReference type="ARBA" id="ARBA00023014"/>
    </source>
</evidence>
<dbReference type="InterPro" id="IPR036249">
    <property type="entry name" value="Thioredoxin-like_sf"/>
</dbReference>
<gene>
    <name evidence="8" type="ORF">CEE36_04350</name>
</gene>
<protein>
    <submittedName>
        <fullName evidence="8">NADH-quinone oxidoreductase subunit E</fullName>
    </submittedName>
</protein>
<comment type="similarity">
    <text evidence="1">Belongs to the complex I 24 kDa subunit family.</text>
</comment>
<sequence length="159" mass="17989">MDQLKGLVSENAYTILNEVEWKRASLIAALQELQVRYRYLPEAAMRQVAARLRVPVAQVYHVATFYSAFSLKPKGKHIINVCLGTACHVKGAGLIMDRFKRDLGVEQDETTRDGQFTLQRVRCVGCCSIAPAVMIDEETHAHVRQDKVPEIVEKYRDAD</sequence>
<dbReference type="Gene3D" id="1.10.10.1590">
    <property type="entry name" value="NADH-quinone oxidoreductase subunit E"/>
    <property type="match status" value="1"/>
</dbReference>
<evidence type="ECO:0000256" key="7">
    <source>
        <dbReference type="PIRSR" id="PIRSR000216-1"/>
    </source>
</evidence>
<keyword evidence="2 7" id="KW-0001">2Fe-2S</keyword>
<evidence type="ECO:0000313" key="8">
    <source>
        <dbReference type="EMBL" id="TKJ43270.1"/>
    </source>
</evidence>
<proteinExistence type="inferred from homology"/>
<dbReference type="CDD" id="cd03064">
    <property type="entry name" value="TRX_Fd_NuoE"/>
    <property type="match status" value="1"/>
</dbReference>
<dbReference type="PANTHER" id="PTHR43342">
    <property type="entry name" value="NADH-QUINONE OXIDOREDUCTASE, E SUBUNIT"/>
    <property type="match status" value="1"/>
</dbReference>
<evidence type="ECO:0000313" key="9">
    <source>
        <dbReference type="Proteomes" id="UP000317778"/>
    </source>
</evidence>
<evidence type="ECO:0000256" key="1">
    <source>
        <dbReference type="ARBA" id="ARBA00010643"/>
    </source>
</evidence>
<organism evidence="8 9">
    <name type="scientific">candidate division TA06 bacterium B3_TA06</name>
    <dbReference type="NCBI Taxonomy" id="2012487"/>
    <lineage>
        <taxon>Bacteria</taxon>
        <taxon>Bacteria division TA06</taxon>
    </lineage>
</organism>
<dbReference type="NCBIfam" id="NF005722">
    <property type="entry name" value="PRK07539.1-2"/>
    <property type="match status" value="1"/>
</dbReference>
<dbReference type="FunFam" id="3.40.30.10:FF:000015">
    <property type="entry name" value="NADH-quinone oxidoreductase subunit E"/>
    <property type="match status" value="1"/>
</dbReference>